<evidence type="ECO:0000313" key="2">
    <source>
        <dbReference type="Proteomes" id="UP001219934"/>
    </source>
</evidence>
<dbReference type="AlphaFoldDB" id="A0AAD6A7B5"/>
<organism evidence="1 2">
    <name type="scientific">Pogonophryne albipinna</name>
    <dbReference type="NCBI Taxonomy" id="1090488"/>
    <lineage>
        <taxon>Eukaryota</taxon>
        <taxon>Metazoa</taxon>
        <taxon>Chordata</taxon>
        <taxon>Craniata</taxon>
        <taxon>Vertebrata</taxon>
        <taxon>Euteleostomi</taxon>
        <taxon>Actinopterygii</taxon>
        <taxon>Neopterygii</taxon>
        <taxon>Teleostei</taxon>
        <taxon>Neoteleostei</taxon>
        <taxon>Acanthomorphata</taxon>
        <taxon>Eupercaria</taxon>
        <taxon>Perciformes</taxon>
        <taxon>Notothenioidei</taxon>
        <taxon>Pogonophryne</taxon>
    </lineage>
</organism>
<gene>
    <name evidence="1" type="ORF">JOQ06_022894</name>
</gene>
<feature type="non-terminal residue" evidence="1">
    <location>
        <position position="1"/>
    </location>
</feature>
<evidence type="ECO:0000313" key="1">
    <source>
        <dbReference type="EMBL" id="KAJ4919285.1"/>
    </source>
</evidence>
<dbReference type="EMBL" id="JAPTMU010000312">
    <property type="protein sequence ID" value="KAJ4919285.1"/>
    <property type="molecule type" value="Genomic_DNA"/>
</dbReference>
<keyword evidence="2" id="KW-1185">Reference proteome</keyword>
<sequence>MRLRRLLPEGRRLRNLLPEGRRLRRLLPEGRRLLPEGRRLRRLLPEGRRLRNLLPEGRRLRRLCNVVQDVASEPLKSSGIQMRTKVNVQGPAASDQLEGSRLEPERQGTDTAHLADGLLVISQHAPGFPLNMLRLKPPTINASRFNDSTTVNEKNQSFFTSVALKRGQADGWPLIGRSETENPTANDPQETLRLVVTNIEAPIGRSSDIGLNPVTPALTPERRD</sequence>
<protein>
    <submittedName>
        <fullName evidence="1">Uncharacterized protein</fullName>
    </submittedName>
</protein>
<dbReference type="Proteomes" id="UP001219934">
    <property type="component" value="Unassembled WGS sequence"/>
</dbReference>
<proteinExistence type="predicted"/>
<name>A0AAD6A7B5_9TELE</name>
<accession>A0AAD6A7B5</accession>
<reference evidence="1" key="1">
    <citation type="submission" date="2022-11" db="EMBL/GenBank/DDBJ databases">
        <title>Chromosome-level genome of Pogonophryne albipinna.</title>
        <authorList>
            <person name="Jo E."/>
        </authorList>
    </citation>
    <scope>NUCLEOTIDE SEQUENCE</scope>
    <source>
        <strain evidence="1">SGF0006</strain>
        <tissue evidence="1">Muscle</tissue>
    </source>
</reference>
<comment type="caution">
    <text evidence="1">The sequence shown here is derived from an EMBL/GenBank/DDBJ whole genome shotgun (WGS) entry which is preliminary data.</text>
</comment>